<keyword evidence="3" id="KW-0472">Membrane</keyword>
<dbReference type="Proteomes" id="UP001172457">
    <property type="component" value="Chromosome 4"/>
</dbReference>
<dbReference type="Gene3D" id="4.10.60.10">
    <property type="entry name" value="Zinc finger, CCHC-type"/>
    <property type="match status" value="1"/>
</dbReference>
<keyword evidence="6" id="KW-1185">Reference proteome</keyword>
<dbReference type="SUPFAM" id="SSF57756">
    <property type="entry name" value="Retrovirus zinc finger-like domains"/>
    <property type="match status" value="1"/>
</dbReference>
<sequence length="351" mass="40137">MMSEHDSSSKIPTAQTIGDVNSKSEEDVQQDIGKDDEAQLSPRTERVQFAQRFVPSEKDKINHFVTGLRRNIRDFLTNRDISSFTKAVEYARKREHDLSLPDDSDVPEKRTRVEKTFSTPTSKSSRFFTPRRAQSQNTPHTTSRAYTIQSNASRNCNRCGKSHQGRCGGDQNFLRCFCCGEDGHVRTQCPQKERSCYYCGLLGHRIRECPKNRPEESRGSVQQPRQRLIQTTGASTKKDEVPKPRARAFQITAEEAINDPDVVTGIFLVNSQPARILFDSGATNSFMSHDYVRYMKSVPFILLLDAKSDSIRDHKLVLKVKTKAKSKWLIKSKFTSIVYFLYMLFVIVLYC</sequence>
<dbReference type="PANTHER" id="PTHR15503">
    <property type="entry name" value="LDOC1 RELATED"/>
    <property type="match status" value="1"/>
</dbReference>
<evidence type="ECO:0000313" key="5">
    <source>
        <dbReference type="EMBL" id="KAJ9552806.1"/>
    </source>
</evidence>
<evidence type="ECO:0000313" key="6">
    <source>
        <dbReference type="Proteomes" id="UP001172457"/>
    </source>
</evidence>
<feature type="domain" description="CCHC-type" evidence="4">
    <location>
        <begin position="196"/>
        <end position="211"/>
    </location>
</feature>
<keyword evidence="3" id="KW-1133">Transmembrane helix</keyword>
<keyword evidence="1" id="KW-0862">Zinc</keyword>
<feature type="transmembrane region" description="Helical" evidence="3">
    <location>
        <begin position="328"/>
        <end position="350"/>
    </location>
</feature>
<feature type="region of interest" description="Disordered" evidence="2">
    <location>
        <begin position="210"/>
        <end position="244"/>
    </location>
</feature>
<dbReference type="GO" id="GO:0008270">
    <property type="term" value="F:zinc ion binding"/>
    <property type="evidence" value="ECO:0007669"/>
    <property type="project" value="UniProtKB-KW"/>
</dbReference>
<dbReference type="CDD" id="cd00303">
    <property type="entry name" value="retropepsin_like"/>
    <property type="match status" value="1"/>
</dbReference>
<protein>
    <recommendedName>
        <fullName evidence="4">CCHC-type domain-containing protein</fullName>
    </recommendedName>
</protein>
<dbReference type="AlphaFoldDB" id="A0AA38TCT8"/>
<dbReference type="InterPro" id="IPR032567">
    <property type="entry name" value="RTL1-rel"/>
</dbReference>
<dbReference type="PROSITE" id="PS50158">
    <property type="entry name" value="ZF_CCHC"/>
    <property type="match status" value="2"/>
</dbReference>
<reference evidence="5" key="1">
    <citation type="submission" date="2023-03" db="EMBL/GenBank/DDBJ databases">
        <title>Chromosome-scale reference genome and RAD-based genetic map of yellow starthistle (Centaurea solstitialis) reveal putative structural variation and QTLs associated with invader traits.</title>
        <authorList>
            <person name="Reatini B."/>
            <person name="Cang F.A."/>
            <person name="Jiang Q."/>
            <person name="Mckibben M.T.W."/>
            <person name="Barker M.S."/>
            <person name="Rieseberg L.H."/>
            <person name="Dlugosch K.M."/>
        </authorList>
    </citation>
    <scope>NUCLEOTIDE SEQUENCE</scope>
    <source>
        <strain evidence="5">CAN-66</strain>
        <tissue evidence="5">Leaf</tissue>
    </source>
</reference>
<feature type="compositionally biased region" description="Polar residues" evidence="2">
    <location>
        <begin position="9"/>
        <end position="21"/>
    </location>
</feature>
<feature type="compositionally biased region" description="Polar residues" evidence="2">
    <location>
        <begin position="116"/>
        <end position="143"/>
    </location>
</feature>
<proteinExistence type="predicted"/>
<dbReference type="InterPro" id="IPR036875">
    <property type="entry name" value="Znf_CCHC_sf"/>
</dbReference>
<evidence type="ECO:0000259" key="4">
    <source>
        <dbReference type="PROSITE" id="PS50158"/>
    </source>
</evidence>
<feature type="compositionally biased region" description="Basic and acidic residues" evidence="2">
    <location>
        <begin position="22"/>
        <end position="37"/>
    </location>
</feature>
<accession>A0AA38TCT8</accession>
<dbReference type="PANTHER" id="PTHR15503:SF42">
    <property type="entry name" value="ZINC FINGER, CCHC-TYPE, RETROTRANSPOSON GAG DOMAIN, ASPARTIC PEPTIDASE DOMAIN PROTEIN-RELATED"/>
    <property type="match status" value="1"/>
</dbReference>
<keyword evidence="1" id="KW-0863">Zinc-finger</keyword>
<keyword evidence="3" id="KW-0812">Transmembrane</keyword>
<dbReference type="InterPro" id="IPR001878">
    <property type="entry name" value="Znf_CCHC"/>
</dbReference>
<feature type="compositionally biased region" description="Polar residues" evidence="2">
    <location>
        <begin position="219"/>
        <end position="235"/>
    </location>
</feature>
<gene>
    <name evidence="5" type="ORF">OSB04_016851</name>
</gene>
<dbReference type="SMART" id="SM00343">
    <property type="entry name" value="ZnF_C2HC"/>
    <property type="match status" value="2"/>
</dbReference>
<keyword evidence="1" id="KW-0479">Metal-binding</keyword>
<evidence type="ECO:0000256" key="3">
    <source>
        <dbReference type="SAM" id="Phobius"/>
    </source>
</evidence>
<feature type="region of interest" description="Disordered" evidence="2">
    <location>
        <begin position="99"/>
        <end position="143"/>
    </location>
</feature>
<feature type="compositionally biased region" description="Basic and acidic residues" evidence="2">
    <location>
        <begin position="106"/>
        <end position="115"/>
    </location>
</feature>
<feature type="domain" description="CCHC-type" evidence="4">
    <location>
        <begin position="175"/>
        <end position="191"/>
    </location>
</feature>
<comment type="caution">
    <text evidence="5">The sequence shown here is derived from an EMBL/GenBank/DDBJ whole genome shotgun (WGS) entry which is preliminary data.</text>
</comment>
<organism evidence="5 6">
    <name type="scientific">Centaurea solstitialis</name>
    <name type="common">yellow star-thistle</name>
    <dbReference type="NCBI Taxonomy" id="347529"/>
    <lineage>
        <taxon>Eukaryota</taxon>
        <taxon>Viridiplantae</taxon>
        <taxon>Streptophyta</taxon>
        <taxon>Embryophyta</taxon>
        <taxon>Tracheophyta</taxon>
        <taxon>Spermatophyta</taxon>
        <taxon>Magnoliopsida</taxon>
        <taxon>eudicotyledons</taxon>
        <taxon>Gunneridae</taxon>
        <taxon>Pentapetalae</taxon>
        <taxon>asterids</taxon>
        <taxon>campanulids</taxon>
        <taxon>Asterales</taxon>
        <taxon>Asteraceae</taxon>
        <taxon>Carduoideae</taxon>
        <taxon>Cardueae</taxon>
        <taxon>Centaureinae</taxon>
        <taxon>Centaurea</taxon>
    </lineage>
</organism>
<dbReference type="Pfam" id="PF00098">
    <property type="entry name" value="zf-CCHC"/>
    <property type="match status" value="1"/>
</dbReference>
<dbReference type="EMBL" id="JARYMX010000004">
    <property type="protein sequence ID" value="KAJ9552806.1"/>
    <property type="molecule type" value="Genomic_DNA"/>
</dbReference>
<dbReference type="Pfam" id="PF08284">
    <property type="entry name" value="RVP_2"/>
    <property type="match status" value="1"/>
</dbReference>
<evidence type="ECO:0000256" key="1">
    <source>
        <dbReference type="PROSITE-ProRule" id="PRU00047"/>
    </source>
</evidence>
<name>A0AA38TCT8_9ASTR</name>
<dbReference type="GO" id="GO:0003676">
    <property type="term" value="F:nucleic acid binding"/>
    <property type="evidence" value="ECO:0007669"/>
    <property type="project" value="InterPro"/>
</dbReference>
<evidence type="ECO:0000256" key="2">
    <source>
        <dbReference type="SAM" id="MobiDB-lite"/>
    </source>
</evidence>
<feature type="region of interest" description="Disordered" evidence="2">
    <location>
        <begin position="1"/>
        <end position="43"/>
    </location>
</feature>